<accession>A0ABV5FVJ0</accession>
<comment type="caution">
    <text evidence="1">The sequence shown here is derived from an EMBL/GenBank/DDBJ whole genome shotgun (WGS) entry which is preliminary data.</text>
</comment>
<name>A0ABV5FVJ0_9MICC</name>
<proteinExistence type="predicted"/>
<protein>
    <submittedName>
        <fullName evidence="1">Uncharacterized protein</fullName>
    </submittedName>
</protein>
<evidence type="ECO:0000313" key="2">
    <source>
        <dbReference type="Proteomes" id="UP001589575"/>
    </source>
</evidence>
<dbReference type="Proteomes" id="UP001589575">
    <property type="component" value="Unassembled WGS sequence"/>
</dbReference>
<organism evidence="1 2">
    <name type="scientific">Citricoccus parietis</name>
    <dbReference type="NCBI Taxonomy" id="592307"/>
    <lineage>
        <taxon>Bacteria</taxon>
        <taxon>Bacillati</taxon>
        <taxon>Actinomycetota</taxon>
        <taxon>Actinomycetes</taxon>
        <taxon>Micrococcales</taxon>
        <taxon>Micrococcaceae</taxon>
        <taxon>Citricoccus</taxon>
    </lineage>
</organism>
<sequence length="87" mass="9797">MSEKDPSWAPLDLSTCGNNPLLFGHVPICQRRHDLLGDLRAARGDRRGDGSNRWPSCRPISYLGCLRNLRADFPCTREDTDARSREG</sequence>
<evidence type="ECO:0000313" key="1">
    <source>
        <dbReference type="EMBL" id="MFB9070671.1"/>
    </source>
</evidence>
<dbReference type="EMBL" id="JBHMFI010000001">
    <property type="protein sequence ID" value="MFB9070671.1"/>
    <property type="molecule type" value="Genomic_DNA"/>
</dbReference>
<reference evidence="1 2" key="1">
    <citation type="submission" date="2024-09" db="EMBL/GenBank/DDBJ databases">
        <authorList>
            <person name="Sun Q."/>
            <person name="Mori K."/>
        </authorList>
    </citation>
    <scope>NUCLEOTIDE SEQUENCE [LARGE SCALE GENOMIC DNA]</scope>
    <source>
        <strain evidence="1 2">CCM 7609</strain>
    </source>
</reference>
<keyword evidence="2" id="KW-1185">Reference proteome</keyword>
<gene>
    <name evidence="1" type="ORF">ACFFX0_05480</name>
</gene>